<evidence type="ECO:0000313" key="1">
    <source>
        <dbReference type="EMBL" id="GFN07938.1"/>
    </source>
</evidence>
<protein>
    <submittedName>
        <fullName evidence="1">Uncharacterized protein</fullName>
    </submittedName>
</protein>
<gene>
    <name evidence="1" type="ORF">Smic_64940</name>
</gene>
<sequence length="177" mass="19039">MQDGVRAAQHLAHPEQVGELGDLFLGRVDHAVGLDDQRRPGRQCEQRGGQGHQVPHQMDVYEVGAAHHAACGVQQRGGGDTADLEHREQVPGLEEVDRNSLDMAGQFAVGETVSEGHDAGVVPGGPLDLGQVERHPGRTAEGVVRGMERDDVQDFHQSSPRLRQVVHRVVIGSPQVG</sequence>
<proteinExistence type="predicted"/>
<name>A0A7J0CZS9_STRMI</name>
<organism evidence="1 2">
    <name type="scientific">Streptomyces microflavus</name>
    <name type="common">Streptomyces lipmanii</name>
    <dbReference type="NCBI Taxonomy" id="1919"/>
    <lineage>
        <taxon>Bacteria</taxon>
        <taxon>Bacillati</taxon>
        <taxon>Actinomycetota</taxon>
        <taxon>Actinomycetes</taxon>
        <taxon>Kitasatosporales</taxon>
        <taxon>Streptomycetaceae</taxon>
        <taxon>Streptomyces</taxon>
    </lineage>
</organism>
<dbReference type="Proteomes" id="UP000498740">
    <property type="component" value="Unassembled WGS sequence"/>
</dbReference>
<evidence type="ECO:0000313" key="2">
    <source>
        <dbReference type="Proteomes" id="UP000498740"/>
    </source>
</evidence>
<accession>A0A7J0CZS9</accession>
<comment type="caution">
    <text evidence="1">The sequence shown here is derived from an EMBL/GenBank/DDBJ whole genome shotgun (WGS) entry which is preliminary data.</text>
</comment>
<dbReference type="AlphaFoldDB" id="A0A7J0CZS9"/>
<dbReference type="EMBL" id="BLWD01000001">
    <property type="protein sequence ID" value="GFN07938.1"/>
    <property type="molecule type" value="Genomic_DNA"/>
</dbReference>
<reference evidence="1 2" key="1">
    <citation type="submission" date="2020-05" db="EMBL/GenBank/DDBJ databases">
        <title>Whole genome shotgun sequence of Streptomyces microflavus NBRC 13062.</title>
        <authorList>
            <person name="Komaki H."/>
            <person name="Tamura T."/>
        </authorList>
    </citation>
    <scope>NUCLEOTIDE SEQUENCE [LARGE SCALE GENOMIC DNA]</scope>
    <source>
        <strain evidence="1 2">NBRC 13062</strain>
    </source>
</reference>